<evidence type="ECO:0000256" key="1">
    <source>
        <dbReference type="ARBA" id="ARBA00004141"/>
    </source>
</evidence>
<dbReference type="GO" id="GO:0016020">
    <property type="term" value="C:membrane"/>
    <property type="evidence" value="ECO:0007669"/>
    <property type="project" value="UniProtKB-SubCell"/>
</dbReference>
<sequence length="527" mass="57991">MSTRIIEENPNRHSSPWSPSRQNGSTSSFEEKRDEPVTWRSLPHRDQLMLLTLARLSEPLVQTSLQVYLFYQLKSFDENLSDSVIVTQAGFIASGFTGAQFLTGMIWGRLSDSEKVGRKMVLLVGLLGTSVSCLGFGFSQTFWQAMVFRTISGAFNGNVGVMRTMVSEIVQEKKYQAKAFIIFPMCYNIFVIIGPVLGGLLANPAENYPDLLGHIGWLKKYPYAPPSLLAAIILLCSAIAIFLGMAETLDSLRRREDLSSKCGRKLMEILRQCKPSNASHQYALISDDSHSQASSDEDIEISLTSPYTLSPRSFIHEKNDNHSRKQQLPFRRMFTYNVICTLAAHTLLVTHSGTFNSLWYIFLSTPTTTTSQTTQRRLPFIFTGGLGMSPRDIGFAMSILGVIGILMQLFVYGPVNAKIGVLKSWRVFLCCFPVAYFLAPYLAIVPSSSPPPAAKDGILIWLGLCLVLFIQVTGRTFALPASTILVNNASPHPSVLGTMHGIAQSLTSAGKTIGPSLAGLLYGMGLD</sequence>
<evidence type="ECO:0000313" key="10">
    <source>
        <dbReference type="Proteomes" id="UP000469558"/>
    </source>
</evidence>
<feature type="transmembrane region" description="Helical" evidence="7">
    <location>
        <begin position="334"/>
        <end position="362"/>
    </location>
</feature>
<organism evidence="9 10">
    <name type="scientific">Lachnellula suecica</name>
    <dbReference type="NCBI Taxonomy" id="602035"/>
    <lineage>
        <taxon>Eukaryota</taxon>
        <taxon>Fungi</taxon>
        <taxon>Dikarya</taxon>
        <taxon>Ascomycota</taxon>
        <taxon>Pezizomycotina</taxon>
        <taxon>Leotiomycetes</taxon>
        <taxon>Helotiales</taxon>
        <taxon>Lachnaceae</taxon>
        <taxon>Lachnellula</taxon>
    </lineage>
</organism>
<feature type="transmembrane region" description="Helical" evidence="7">
    <location>
        <begin position="83"/>
        <end position="108"/>
    </location>
</feature>
<feature type="non-terminal residue" evidence="9">
    <location>
        <position position="1"/>
    </location>
</feature>
<evidence type="ECO:0000313" key="9">
    <source>
        <dbReference type="EMBL" id="TVY65555.1"/>
    </source>
</evidence>
<dbReference type="PANTHER" id="PTHR23504">
    <property type="entry name" value="MAJOR FACILITATOR SUPERFAMILY DOMAIN-CONTAINING PROTEIN 10"/>
    <property type="match status" value="1"/>
</dbReference>
<proteinExistence type="predicted"/>
<evidence type="ECO:0000259" key="8">
    <source>
        <dbReference type="PROSITE" id="PS50850"/>
    </source>
</evidence>
<feature type="compositionally biased region" description="Polar residues" evidence="6">
    <location>
        <begin position="12"/>
        <end position="28"/>
    </location>
</feature>
<evidence type="ECO:0000256" key="6">
    <source>
        <dbReference type="SAM" id="MobiDB-lite"/>
    </source>
</evidence>
<gene>
    <name evidence="9" type="primary">YCR023C_6</name>
    <name evidence="9" type="ORF">LSUE1_G009450</name>
</gene>
<feature type="domain" description="Major facilitator superfamily (MFS) profile" evidence="8">
    <location>
        <begin position="47"/>
        <end position="527"/>
    </location>
</feature>
<dbReference type="Proteomes" id="UP000469558">
    <property type="component" value="Unassembled WGS sequence"/>
</dbReference>
<dbReference type="AlphaFoldDB" id="A0A8T9C2F9"/>
<feature type="transmembrane region" description="Helical" evidence="7">
    <location>
        <begin position="458"/>
        <end position="478"/>
    </location>
</feature>
<dbReference type="PANTHER" id="PTHR23504:SF6">
    <property type="entry name" value="MULTIDRUG TRANSPORTER, PUTATIVE (AFU_ORTHOLOGUE AFUA_4G08740)-RELATED"/>
    <property type="match status" value="1"/>
</dbReference>
<evidence type="ECO:0000256" key="2">
    <source>
        <dbReference type="ARBA" id="ARBA00022448"/>
    </source>
</evidence>
<dbReference type="OrthoDB" id="10262656at2759"/>
<dbReference type="GO" id="GO:0022857">
    <property type="term" value="F:transmembrane transporter activity"/>
    <property type="evidence" value="ECO:0007669"/>
    <property type="project" value="InterPro"/>
</dbReference>
<feature type="transmembrane region" description="Helical" evidence="7">
    <location>
        <begin position="427"/>
        <end position="446"/>
    </location>
</feature>
<reference evidence="9 10" key="1">
    <citation type="submission" date="2018-05" db="EMBL/GenBank/DDBJ databases">
        <title>Genome sequencing and assembly of the regulated plant pathogen Lachnellula willkommii and related sister species for the development of diagnostic species identification markers.</title>
        <authorList>
            <person name="Giroux E."/>
            <person name="Bilodeau G."/>
        </authorList>
    </citation>
    <scope>NUCLEOTIDE SEQUENCE [LARGE SCALE GENOMIC DNA]</scope>
    <source>
        <strain evidence="9 10">CBS 268.59</strain>
    </source>
</reference>
<comment type="caution">
    <text evidence="9">The sequence shown here is derived from an EMBL/GenBank/DDBJ whole genome shotgun (WGS) entry which is preliminary data.</text>
</comment>
<keyword evidence="4 7" id="KW-1133">Transmembrane helix</keyword>
<feature type="transmembrane region" description="Helical" evidence="7">
    <location>
        <begin position="178"/>
        <end position="203"/>
    </location>
</feature>
<dbReference type="Pfam" id="PF07690">
    <property type="entry name" value="MFS_1"/>
    <property type="match status" value="1"/>
</dbReference>
<evidence type="ECO:0000256" key="4">
    <source>
        <dbReference type="ARBA" id="ARBA00022989"/>
    </source>
</evidence>
<dbReference type="InterPro" id="IPR036259">
    <property type="entry name" value="MFS_trans_sf"/>
</dbReference>
<dbReference type="InterPro" id="IPR011701">
    <property type="entry name" value="MFS"/>
</dbReference>
<dbReference type="InterPro" id="IPR020846">
    <property type="entry name" value="MFS_dom"/>
</dbReference>
<evidence type="ECO:0000256" key="7">
    <source>
        <dbReference type="SAM" id="Phobius"/>
    </source>
</evidence>
<feature type="region of interest" description="Disordered" evidence="6">
    <location>
        <begin position="1"/>
        <end position="36"/>
    </location>
</feature>
<dbReference type="Gene3D" id="1.20.1250.20">
    <property type="entry name" value="MFS general substrate transporter like domains"/>
    <property type="match status" value="1"/>
</dbReference>
<dbReference type="PROSITE" id="PS50850">
    <property type="entry name" value="MFS"/>
    <property type="match status" value="1"/>
</dbReference>
<keyword evidence="10" id="KW-1185">Reference proteome</keyword>
<keyword evidence="3 7" id="KW-0812">Transmembrane</keyword>
<dbReference type="EMBL" id="QGMK01001703">
    <property type="protein sequence ID" value="TVY65555.1"/>
    <property type="molecule type" value="Genomic_DNA"/>
</dbReference>
<feature type="transmembrane region" description="Helical" evidence="7">
    <location>
        <begin position="223"/>
        <end position="245"/>
    </location>
</feature>
<feature type="transmembrane region" description="Helical" evidence="7">
    <location>
        <begin position="120"/>
        <end position="140"/>
    </location>
</feature>
<comment type="subcellular location">
    <subcellularLocation>
        <location evidence="1">Membrane</location>
        <topology evidence="1">Multi-pass membrane protein</topology>
    </subcellularLocation>
</comment>
<evidence type="ECO:0000256" key="5">
    <source>
        <dbReference type="ARBA" id="ARBA00023136"/>
    </source>
</evidence>
<feature type="compositionally biased region" description="Basic and acidic residues" evidence="6">
    <location>
        <begin position="1"/>
        <end position="11"/>
    </location>
</feature>
<keyword evidence="5 7" id="KW-0472">Membrane</keyword>
<keyword evidence="2" id="KW-0813">Transport</keyword>
<accession>A0A8T9C2F9</accession>
<feature type="transmembrane region" description="Helical" evidence="7">
    <location>
        <begin position="393"/>
        <end position="415"/>
    </location>
</feature>
<name>A0A8T9C2F9_9HELO</name>
<protein>
    <submittedName>
        <fullName evidence="9">Putative membrane protein</fullName>
    </submittedName>
</protein>
<evidence type="ECO:0000256" key="3">
    <source>
        <dbReference type="ARBA" id="ARBA00022692"/>
    </source>
</evidence>
<dbReference type="SUPFAM" id="SSF103473">
    <property type="entry name" value="MFS general substrate transporter"/>
    <property type="match status" value="1"/>
</dbReference>